<dbReference type="PATRIC" id="fig|35818.11.peg.319"/>
<protein>
    <submittedName>
        <fullName evidence="1">HydE protein</fullName>
    </submittedName>
</protein>
<dbReference type="EMBL" id="JNOC01000015">
    <property type="protein sequence ID" value="KPH56445.1"/>
    <property type="molecule type" value="Genomic_DNA"/>
</dbReference>
<dbReference type="AlphaFoldDB" id="A0A0N1MP17"/>
<proteinExistence type="predicted"/>
<gene>
    <name evidence="1" type="ORF">HPU229334_01630</name>
</gene>
<accession>A0A0N1MP17</accession>
<name>A0A0N1MP17_9HELI</name>
<sequence length="550" mass="63131">MFVALDFSLIHNLQSPNTIKNFFLKNLFWSAKSFLLEAQAIQNNAKNFTLELQGEQQDLLDFTNHLSQSLPLSLQWAFKELRILENLSQNNKISSNNEISNFLTPIELQEITHKQSPNFCNLWQNFIDFKLEKITLLKDNQKLPLKHAKDLQESLSFLSQLLKEGKSIFIKTIFGKKELLLLDEKNPTKINTPYLFMPFCLNNAQSIFRISNEESQALATLEKPIIHLKPKAILKDFFCLDEVPCILPFDPILLLLTKFLESYSGLYLLEPREKIQNGICYFIKEEKSPLTITVAKNSLILQHTAQKAPNTPHPELESFLQTIQEENLKSLNALYLGEDSTHFMVYFNGSFKTPIEFKFETNFHLILNTLKTLNSTTQSLLKNFTNANCELIKQLETLPTDSKPSTNLLDLIGMCGILLDLQANTLKDSTKAVLQCASQFLGSKGPRIDFRLEKNEEGKIHLDTLRTLRSVMSFKLAGVEKELLCFGILDSFAEFFANLSRDMEENYNTKGIIVSGELFLNKQFIDQFIHYLPKDSDIFPNSIMFFTPLH</sequence>
<organism evidence="1 2">
    <name type="scientific">Helicobacter pullorum</name>
    <dbReference type="NCBI Taxonomy" id="35818"/>
    <lineage>
        <taxon>Bacteria</taxon>
        <taxon>Pseudomonadati</taxon>
        <taxon>Campylobacterota</taxon>
        <taxon>Epsilonproteobacteria</taxon>
        <taxon>Campylobacterales</taxon>
        <taxon>Helicobacteraceae</taxon>
        <taxon>Helicobacter</taxon>
    </lineage>
</organism>
<dbReference type="Proteomes" id="UP000037997">
    <property type="component" value="Unassembled WGS sequence"/>
</dbReference>
<dbReference type="Gene3D" id="3.30.420.40">
    <property type="match status" value="1"/>
</dbReference>
<reference evidence="1 2" key="1">
    <citation type="submission" date="2014-06" db="EMBL/GenBank/DDBJ databases">
        <title>Helicobacter pullorum isolates in fresh chicken meat - phenotypic and genotypic features.</title>
        <authorList>
            <person name="Borges V."/>
            <person name="Santos A."/>
            <person name="Correia C.B."/>
            <person name="Saraiva M."/>
            <person name="Menard A."/>
            <person name="Vieira L."/>
            <person name="Sampaio D.A."/>
            <person name="Gomes J.P."/>
            <person name="Oleastro M."/>
        </authorList>
    </citation>
    <scope>NUCLEOTIDE SEQUENCE [LARGE SCALE GENOMIC DNA]</scope>
    <source>
        <strain evidence="1 2">229334/12</strain>
    </source>
</reference>
<dbReference type="RefSeq" id="WP_054197539.1">
    <property type="nucleotide sequence ID" value="NZ_JNOC01000015.1"/>
</dbReference>
<evidence type="ECO:0000313" key="2">
    <source>
        <dbReference type="Proteomes" id="UP000037997"/>
    </source>
</evidence>
<dbReference type="STRING" id="35818.HPU229336_07155"/>
<evidence type="ECO:0000313" key="1">
    <source>
        <dbReference type="EMBL" id="KPH56445.1"/>
    </source>
</evidence>
<comment type="caution">
    <text evidence="1">The sequence shown here is derived from an EMBL/GenBank/DDBJ whole genome shotgun (WGS) entry which is preliminary data.</text>
</comment>